<feature type="region of interest" description="Disordered" evidence="6">
    <location>
        <begin position="1"/>
        <end position="22"/>
    </location>
</feature>
<dbReference type="Proteomes" id="UP001303473">
    <property type="component" value="Unassembled WGS sequence"/>
</dbReference>
<evidence type="ECO:0000259" key="7">
    <source>
        <dbReference type="PROSITE" id="PS50011"/>
    </source>
</evidence>
<dbReference type="InterPro" id="IPR050660">
    <property type="entry name" value="NEK_Ser/Thr_kinase"/>
</dbReference>
<dbReference type="Gene3D" id="1.10.510.10">
    <property type="entry name" value="Transferase(Phosphotransferase) domain 1"/>
    <property type="match status" value="1"/>
</dbReference>
<sequence>MSFNTDGSHASMSFNSDGSHASQECIPMDKYLTARDDEQFIWEETGRENAEAWIKPVRDAGLDARKHKVFYHAGKEYLSPPEPFQSQGALGESGSTTVYKVTCPEEKRLSVNGYKRPLALKIIYCKEDKRPPGPDSGVRKKALQEVRNMAAVRHPHIVVYVASFEDCCIRNYKAAKSVKQNKSKATATHMDQRISRHILGIAMYPPGLYNLRSFMDEITMYPQDDGWEIAYMHNYFGCLAQAVAYLHTSRVQIRHKDIKPENIVIDEFGCAILTDFGLSRHFEADQHSEGTTAKTPRYADPEATRETKRDVRSDVFSLGCVYLEMATVLLGKPLYFAEEQLRSPDDVGEFHYADCLDRLPGYTKKLGQIAANELVATYPAREASAEAIIGVLPHIERMMHKDFNQRPYANELYPLFRHLAGIHKKPGLCETCENEWLTGQPFPTTRRSPRSTRAGSQSGHSPTLPRRSSTVSTIPASPRSDVTRRNTVLSSQISHSPTDMENGMDVDINSVVRRNTLLNAQIGQTRLPEDEEMNGT</sequence>
<feature type="compositionally biased region" description="Basic and acidic residues" evidence="6">
    <location>
        <begin position="297"/>
        <end position="306"/>
    </location>
</feature>
<dbReference type="EC" id="2.7.11.1" evidence="1"/>
<evidence type="ECO:0000256" key="5">
    <source>
        <dbReference type="ARBA" id="ARBA00022840"/>
    </source>
</evidence>
<keyword evidence="3" id="KW-0547">Nucleotide-binding</keyword>
<keyword evidence="9" id="KW-1185">Reference proteome</keyword>
<evidence type="ECO:0000313" key="9">
    <source>
        <dbReference type="Proteomes" id="UP001303473"/>
    </source>
</evidence>
<proteinExistence type="predicted"/>
<dbReference type="PANTHER" id="PTHR43671:SF13">
    <property type="entry name" value="SERINE_THREONINE-PROTEIN KINASE NEK2"/>
    <property type="match status" value="1"/>
</dbReference>
<dbReference type="Gene3D" id="3.30.200.20">
    <property type="entry name" value="Phosphorylase Kinase, domain 1"/>
    <property type="match status" value="1"/>
</dbReference>
<feature type="region of interest" description="Disordered" evidence="6">
    <location>
        <begin position="438"/>
        <end position="502"/>
    </location>
</feature>
<keyword evidence="5" id="KW-0067">ATP-binding</keyword>
<evidence type="ECO:0000256" key="6">
    <source>
        <dbReference type="SAM" id="MobiDB-lite"/>
    </source>
</evidence>
<name>A0AAN6NAD7_9PEZI</name>
<evidence type="ECO:0000256" key="1">
    <source>
        <dbReference type="ARBA" id="ARBA00012513"/>
    </source>
</evidence>
<dbReference type="AlphaFoldDB" id="A0AAN6NAD7"/>
<evidence type="ECO:0000256" key="3">
    <source>
        <dbReference type="ARBA" id="ARBA00022741"/>
    </source>
</evidence>
<evidence type="ECO:0000313" key="8">
    <source>
        <dbReference type="EMBL" id="KAK3941591.1"/>
    </source>
</evidence>
<reference evidence="9" key="1">
    <citation type="journal article" date="2023" name="Mol. Phylogenet. Evol.">
        <title>Genome-scale phylogeny and comparative genomics of the fungal order Sordariales.</title>
        <authorList>
            <person name="Hensen N."/>
            <person name="Bonometti L."/>
            <person name="Westerberg I."/>
            <person name="Brannstrom I.O."/>
            <person name="Guillou S."/>
            <person name="Cros-Aarteil S."/>
            <person name="Calhoun S."/>
            <person name="Haridas S."/>
            <person name="Kuo A."/>
            <person name="Mondo S."/>
            <person name="Pangilinan J."/>
            <person name="Riley R."/>
            <person name="LaButti K."/>
            <person name="Andreopoulos B."/>
            <person name="Lipzen A."/>
            <person name="Chen C."/>
            <person name="Yan M."/>
            <person name="Daum C."/>
            <person name="Ng V."/>
            <person name="Clum A."/>
            <person name="Steindorff A."/>
            <person name="Ohm R.A."/>
            <person name="Martin F."/>
            <person name="Silar P."/>
            <person name="Natvig D.O."/>
            <person name="Lalanne C."/>
            <person name="Gautier V."/>
            <person name="Ament-Velasquez S.L."/>
            <person name="Kruys A."/>
            <person name="Hutchinson M.I."/>
            <person name="Powell A.J."/>
            <person name="Barry K."/>
            <person name="Miller A.N."/>
            <person name="Grigoriev I.V."/>
            <person name="Debuchy R."/>
            <person name="Gladieux P."/>
            <person name="Hiltunen Thoren M."/>
            <person name="Johannesson H."/>
        </authorList>
    </citation>
    <scope>NUCLEOTIDE SEQUENCE [LARGE SCALE GENOMIC DNA]</scope>
    <source>
        <strain evidence="9">CBS 340.73</strain>
    </source>
</reference>
<feature type="domain" description="Protein kinase" evidence="7">
    <location>
        <begin position="84"/>
        <end position="416"/>
    </location>
</feature>
<keyword evidence="4 8" id="KW-0418">Kinase</keyword>
<dbReference type="SMART" id="SM00220">
    <property type="entry name" value="S_TKc"/>
    <property type="match status" value="1"/>
</dbReference>
<dbReference type="Pfam" id="PF00069">
    <property type="entry name" value="Pkinase"/>
    <property type="match status" value="1"/>
</dbReference>
<dbReference type="CDD" id="cd00180">
    <property type="entry name" value="PKc"/>
    <property type="match status" value="1"/>
</dbReference>
<protein>
    <recommendedName>
        <fullName evidence="1">non-specific serine/threonine protein kinase</fullName>
        <ecNumber evidence="1">2.7.11.1</ecNumber>
    </recommendedName>
</protein>
<dbReference type="EMBL" id="MU853781">
    <property type="protein sequence ID" value="KAK3941591.1"/>
    <property type="molecule type" value="Genomic_DNA"/>
</dbReference>
<dbReference type="SUPFAM" id="SSF56112">
    <property type="entry name" value="Protein kinase-like (PK-like)"/>
    <property type="match status" value="1"/>
</dbReference>
<feature type="compositionally biased region" description="Polar residues" evidence="6">
    <location>
        <begin position="485"/>
        <end position="499"/>
    </location>
</feature>
<dbReference type="GO" id="GO:0005524">
    <property type="term" value="F:ATP binding"/>
    <property type="evidence" value="ECO:0007669"/>
    <property type="project" value="UniProtKB-KW"/>
</dbReference>
<dbReference type="PROSITE" id="PS50011">
    <property type="entry name" value="PROTEIN_KINASE_DOM"/>
    <property type="match status" value="1"/>
</dbReference>
<keyword evidence="2" id="KW-0808">Transferase</keyword>
<evidence type="ECO:0000256" key="2">
    <source>
        <dbReference type="ARBA" id="ARBA00022679"/>
    </source>
</evidence>
<evidence type="ECO:0000256" key="4">
    <source>
        <dbReference type="ARBA" id="ARBA00022777"/>
    </source>
</evidence>
<organism evidence="8 9">
    <name type="scientific">Diplogelasinospora grovesii</name>
    <dbReference type="NCBI Taxonomy" id="303347"/>
    <lineage>
        <taxon>Eukaryota</taxon>
        <taxon>Fungi</taxon>
        <taxon>Dikarya</taxon>
        <taxon>Ascomycota</taxon>
        <taxon>Pezizomycotina</taxon>
        <taxon>Sordariomycetes</taxon>
        <taxon>Sordariomycetidae</taxon>
        <taxon>Sordariales</taxon>
        <taxon>Diplogelasinosporaceae</taxon>
        <taxon>Diplogelasinospora</taxon>
    </lineage>
</organism>
<dbReference type="PANTHER" id="PTHR43671">
    <property type="entry name" value="SERINE/THREONINE-PROTEIN KINASE NEK"/>
    <property type="match status" value="1"/>
</dbReference>
<dbReference type="GO" id="GO:0004674">
    <property type="term" value="F:protein serine/threonine kinase activity"/>
    <property type="evidence" value="ECO:0007669"/>
    <property type="project" value="UniProtKB-EC"/>
</dbReference>
<dbReference type="PROSITE" id="PS00108">
    <property type="entry name" value="PROTEIN_KINASE_ST"/>
    <property type="match status" value="1"/>
</dbReference>
<gene>
    <name evidence="8" type="ORF">QBC46DRAFT_382014</name>
</gene>
<dbReference type="InterPro" id="IPR011009">
    <property type="entry name" value="Kinase-like_dom_sf"/>
</dbReference>
<dbReference type="InterPro" id="IPR000719">
    <property type="entry name" value="Prot_kinase_dom"/>
</dbReference>
<accession>A0AAN6NAD7</accession>
<feature type="region of interest" description="Disordered" evidence="6">
    <location>
        <begin position="287"/>
        <end position="306"/>
    </location>
</feature>
<dbReference type="InterPro" id="IPR008271">
    <property type="entry name" value="Ser/Thr_kinase_AS"/>
</dbReference>
<feature type="compositionally biased region" description="Polar residues" evidence="6">
    <location>
        <begin position="454"/>
        <end position="475"/>
    </location>
</feature>
<comment type="caution">
    <text evidence="8">The sequence shown here is derived from an EMBL/GenBank/DDBJ whole genome shotgun (WGS) entry which is preliminary data.</text>
</comment>